<protein>
    <submittedName>
        <fullName evidence="5">Cna B-type domain-containing protein</fullName>
    </submittedName>
</protein>
<feature type="transmembrane region" description="Helical" evidence="2">
    <location>
        <begin position="2087"/>
        <end position="2104"/>
    </location>
</feature>
<feature type="region of interest" description="Disordered" evidence="1">
    <location>
        <begin position="50"/>
        <end position="110"/>
    </location>
</feature>
<feature type="domain" description="CNA-B" evidence="3">
    <location>
        <begin position="1022"/>
        <end position="1110"/>
    </location>
</feature>
<feature type="domain" description="SpaA-like prealbumin fold" evidence="4">
    <location>
        <begin position="547"/>
        <end position="628"/>
    </location>
</feature>
<dbReference type="EMBL" id="CP038865">
    <property type="protein sequence ID" value="QCA28155.1"/>
    <property type="molecule type" value="Genomic_DNA"/>
</dbReference>
<feature type="domain" description="CNA-B" evidence="3">
    <location>
        <begin position="1867"/>
        <end position="1948"/>
    </location>
</feature>
<feature type="domain" description="CNA-B" evidence="3">
    <location>
        <begin position="654"/>
        <end position="736"/>
    </location>
</feature>
<feature type="domain" description="CNA-B" evidence="3">
    <location>
        <begin position="1209"/>
        <end position="1297"/>
    </location>
</feature>
<dbReference type="InterPro" id="IPR041033">
    <property type="entry name" value="SpaA_PFL_dom_1"/>
</dbReference>
<feature type="domain" description="CNA-B" evidence="3">
    <location>
        <begin position="1957"/>
        <end position="2044"/>
    </location>
</feature>
<evidence type="ECO:0000256" key="2">
    <source>
        <dbReference type="SAM" id="Phobius"/>
    </source>
</evidence>
<evidence type="ECO:0000313" key="6">
    <source>
        <dbReference type="Proteomes" id="UP000296883"/>
    </source>
</evidence>
<proteinExistence type="predicted"/>
<dbReference type="Pfam" id="PF05738">
    <property type="entry name" value="Cna_B"/>
    <property type="match status" value="15"/>
</dbReference>
<feature type="domain" description="CNA-B" evidence="3">
    <location>
        <begin position="1680"/>
        <end position="1761"/>
    </location>
</feature>
<keyword evidence="2" id="KW-0472">Membrane</keyword>
<keyword evidence="6" id="KW-1185">Reference proteome</keyword>
<evidence type="ECO:0000259" key="3">
    <source>
        <dbReference type="Pfam" id="PF05738"/>
    </source>
</evidence>
<evidence type="ECO:0000313" key="5">
    <source>
        <dbReference type="EMBL" id="QCA28155.1"/>
    </source>
</evidence>
<feature type="domain" description="CNA-B" evidence="3">
    <location>
        <begin position="1396"/>
        <end position="1484"/>
    </location>
</feature>
<evidence type="ECO:0000259" key="4">
    <source>
        <dbReference type="Pfam" id="PF17802"/>
    </source>
</evidence>
<evidence type="ECO:0000256" key="1">
    <source>
        <dbReference type="SAM" id="MobiDB-lite"/>
    </source>
</evidence>
<sequence length="2109" mass="238650">MGFKKMLALLLVALLVLGQFISSSVVIAEEIMESSYPLVFKEKKDIENTDDMSSVNVVPNEEQVEDSTTNSEQVTKITESSLEKTKSSIPKSSVSSPEKNTPSTNQISYSSESVINSLDNQSNENYLEESQTSSKIARKSKNLKLTTKSDISSYFKVGDFQIIKSDDTIASNTNGISHSTTVGLSIDWEVKLPEGQSLSAGDTVVIPVLTTDRSNSQINITSSGFEQNLYDHDRTIIGKWTLVGRSISIVFNEEVEGKTSITDGKITSDKIGGVSSLITQTANVTVGNKTKEILFIKPTIVPLPNVQISKSGSEGTNQVSWIISVNTVGVSTLGRSLGKEYSELNNVVVEDTLEGDAEIFSFQISAPITVTMQDENDQIGEFGNNGLYYLPVTSGFQKIDQLPGESYSEFKNRLTELQYGFYRETNGVTKIVAKFGDVGNNGLRYTDFTNGNEIGTHLHSISTIKINEIQEKIYNTSLGSGNVINGQIGRFAIQLRTSYPNYDQIKAPKQNTATITGNDLKGPVLLEARAASNTITPDSSSALASDSAKLIKKDKDTSKLLSGAQFRLQKKNTLGSWENYQPLTGEEIKKTDDMGSLEFKNLPEGVYRFKEVVAPDGYDINSIEYDIEEFIINSSNREGIIVRATNDLISLTNVSGQKIWEDNNNQDGLRPDEITIILFADGEEVRQQTITAASHWQYLFSDLPQFDGHREINYTVSELDVPGYESYVEAYDIVNKHTPETINLSGSKRWEDENDRDGKRPETITVNLWANDEVVIEKEVKAEDNWQYSFNELPKYKDGKAISYRVSESPVPDYTSTVEGYDLTNTYTPGKRSYSVTKVWEDNDNQDGIRPTSIDVQLYADGRAEGDVIQLSEANNWQHTWDNLHQKRDKQDIAYTVKEVDVAKGYEATMTEVQAGQVLITNKHTPETINLSGSKRWEDENDRDGKRPETITVNLWANDEVVVEKEVKAEDNWQYSFNELPKYKDGKAISYRVSESPVPDYTSTVEGYDLTNTYTPGKRSYSVTKVWEDNDNQDGIRPTSIDVQLYADGRAEGDVIQLSEANNWQHTWDNLHQKRDKQDIAYTVKEVDVAKGYEATMTEVQAGQVLITNKHTPETINLSGSKRWEDENDRDGKRPETITVNLWANDEMVVEKEVKAEDNWQYSFNELPKYKDGKAISYRVSESPVPDYTSTVEGYDLTNTYTPGKRSYSVTKVWEDNDNQDGIRPTSIDVQLYADGRAEGDVIQLSEANNWQHTWDNLHQKRDKQDIAYTVKEVDVAKGYEATMTEVQAGQVLITNKHTPETINLSGSKRWEDENDRDGKRPETITVNLWANDEVVVEKEVKAEDNWQYSFNELPKYKDGKAISYRVSESPVPDYTSTVEGYDLTNTYTPGKRSYSVTKVWEDNDNQDGIRPTSIDVQLYADGRAEGDVIQLSEANNWQHTWDNLHQKRDKQDIAYTVKEVDVAKGYEATMTEVQAGQVLITNKHTPETINLSGSKRWEDENDRDGKRPETITVNLWANDEMVVEKEVKAEDNWQYSFNELPKYKDGKAISYRVSESPVPDYTSTVEGYDLTNTYTPGKRSYSVTKVWEDNDNQDGIRPTSIDVQLYADGRAEGDVIQLSEANNWQHTWDNLHQKRDKQDIAYTVKEVDVAKGYEATMTEVQAGQVLITNKHTPETINLSGSKRWEDENDRDGKRPETITVNLWANDEMVVEKEVKAEDNWQYSFNELPKYKDGKAISYRVSESPVPDYTSTVEGYDLTNTYTPGKRSYSVTKVWEDNDNQDGIRPTSIDVQLYADGRAEGDVIQLSEANNWQHTWDNLHQKRDKQDITYTVKEVDVAKGYEATMTEVQAGQVLITNKHTPETINLSGSKRWEDENDRDGKRPETITVNLWANDEVVIEKEVKAEDNWQYSFNELPKYKDGKAISYRVSESPVPDYTSTVEGYDLTNTYTPGKRSYSVTKVWEDNDNQDGIRPTSIDVQLYADGRAEGDVIQLSEANNWQHTWDNLHQKRDKQDITYTVKEVDVPAGYQSKVVRSGSASFIINTMKNDEKKLPIQTNFTYINPPKNYRVVNNNETHILPKAGNKREGYYILIGIFSLGVSAFVFRRKFE</sequence>
<dbReference type="Pfam" id="PF17802">
    <property type="entry name" value="SpaA"/>
    <property type="match status" value="1"/>
</dbReference>
<feature type="domain" description="CNA-B" evidence="3">
    <location>
        <begin position="1493"/>
        <end position="1574"/>
    </location>
</feature>
<feature type="domain" description="CNA-B" evidence="3">
    <location>
        <begin position="1306"/>
        <end position="1387"/>
    </location>
</feature>
<feature type="domain" description="CNA-B" evidence="3">
    <location>
        <begin position="835"/>
        <end position="923"/>
    </location>
</feature>
<reference evidence="5 6" key="1">
    <citation type="journal article" date="2020" name="Int. J. Syst. Evol. Microbiol.">
        <title>Vagococcus xieshaowenii sp. nov., isolated from snow finch (Montifringilla taczanowskii) cloacal content.</title>
        <authorList>
            <person name="Ge Y."/>
            <person name="Yang J."/>
            <person name="Lai X.H."/>
            <person name="Zhang G."/>
            <person name="Jin D."/>
            <person name="Lu S."/>
            <person name="Wang B."/>
            <person name="Huang Y."/>
            <person name="Huang Y."/>
            <person name="Ren Z."/>
            <person name="Zhang X."/>
            <person name="Xu J."/>
        </authorList>
    </citation>
    <scope>NUCLEOTIDE SEQUENCE [LARGE SCALE GENOMIC DNA]</scope>
    <source>
        <strain evidence="6">personal::cf-49</strain>
    </source>
</reference>
<gene>
    <name evidence="5" type="ORF">E4Z98_02070</name>
</gene>
<accession>A0ABX5TBK2</accession>
<dbReference type="Gene3D" id="2.60.40.10">
    <property type="entry name" value="Immunoglobulins"/>
    <property type="match status" value="1"/>
</dbReference>
<feature type="compositionally biased region" description="Polar residues" evidence="1">
    <location>
        <begin position="100"/>
        <end position="110"/>
    </location>
</feature>
<feature type="domain" description="CNA-B" evidence="3">
    <location>
        <begin position="745"/>
        <end position="826"/>
    </location>
</feature>
<dbReference type="InterPro" id="IPR008454">
    <property type="entry name" value="Collagen-bd_Cna-like_B-typ_dom"/>
</dbReference>
<dbReference type="Proteomes" id="UP000296883">
    <property type="component" value="Chromosome"/>
</dbReference>
<feature type="domain" description="CNA-B" evidence="3">
    <location>
        <begin position="1119"/>
        <end position="1200"/>
    </location>
</feature>
<feature type="compositionally biased region" description="Polar residues" evidence="1">
    <location>
        <begin position="66"/>
        <end position="80"/>
    </location>
</feature>
<dbReference type="CDD" id="cd00222">
    <property type="entry name" value="CollagenBindB"/>
    <property type="match status" value="15"/>
</dbReference>
<keyword evidence="2" id="KW-1133">Transmembrane helix</keyword>
<keyword evidence="2" id="KW-0812">Transmembrane</keyword>
<feature type="compositionally biased region" description="Low complexity" evidence="1">
    <location>
        <begin position="87"/>
        <end position="99"/>
    </location>
</feature>
<feature type="domain" description="CNA-B" evidence="3">
    <location>
        <begin position="1770"/>
        <end position="1858"/>
    </location>
</feature>
<dbReference type="SUPFAM" id="SSF49478">
    <property type="entry name" value="Cna protein B-type domain"/>
    <property type="match status" value="15"/>
</dbReference>
<dbReference type="InterPro" id="IPR013783">
    <property type="entry name" value="Ig-like_fold"/>
</dbReference>
<dbReference type="RefSeq" id="WP_135961164.1">
    <property type="nucleotide sequence ID" value="NZ_CP038865.1"/>
</dbReference>
<organism evidence="5 6">
    <name type="scientific">Vagococcus xieshaowenii</name>
    <dbReference type="NCBI Taxonomy" id="2562451"/>
    <lineage>
        <taxon>Bacteria</taxon>
        <taxon>Bacillati</taxon>
        <taxon>Bacillota</taxon>
        <taxon>Bacilli</taxon>
        <taxon>Lactobacillales</taxon>
        <taxon>Enterococcaceae</taxon>
        <taxon>Vagococcus</taxon>
    </lineage>
</organism>
<feature type="domain" description="CNA-B" evidence="3">
    <location>
        <begin position="932"/>
        <end position="1013"/>
    </location>
</feature>
<name>A0ABX5TBK2_9ENTE</name>
<feature type="domain" description="CNA-B" evidence="3">
    <location>
        <begin position="1583"/>
        <end position="1671"/>
    </location>
</feature>
<dbReference type="Gene3D" id="2.60.40.1140">
    <property type="entry name" value="Collagen-binding surface protein Cna, B-type domain"/>
    <property type="match status" value="15"/>
</dbReference>